<organism evidence="1 2">
    <name type="scientific">Butyricimonas paravirosa</name>
    <dbReference type="NCBI Taxonomy" id="1472417"/>
    <lineage>
        <taxon>Bacteria</taxon>
        <taxon>Pseudomonadati</taxon>
        <taxon>Bacteroidota</taxon>
        <taxon>Bacteroidia</taxon>
        <taxon>Bacteroidales</taxon>
        <taxon>Odoribacteraceae</taxon>
        <taxon>Butyricimonas</taxon>
    </lineage>
</organism>
<name>A0A7X5YI70_9BACT</name>
<proteinExistence type="predicted"/>
<sequence>MFSIKAYKSHRNNLLSPISHPFIALSSPIVNRTTSANELPSKTYIRLLHDYYYLFTNNDIKITTMQRNVYFKAID</sequence>
<evidence type="ECO:0000313" key="1">
    <source>
        <dbReference type="EMBL" id="NJC20087.1"/>
    </source>
</evidence>
<reference evidence="1 2" key="1">
    <citation type="submission" date="2020-03" db="EMBL/GenBank/DDBJ databases">
        <title>Genomic Encyclopedia of Type Strains, Phase IV (KMG-IV): sequencing the most valuable type-strain genomes for metagenomic binning, comparative biology and taxonomic classification.</title>
        <authorList>
            <person name="Goeker M."/>
        </authorList>
    </citation>
    <scope>NUCLEOTIDE SEQUENCE [LARGE SCALE GENOMIC DNA]</scope>
    <source>
        <strain evidence="1 2">DSM 105722</strain>
    </source>
</reference>
<gene>
    <name evidence="1" type="ORF">GGR15_003730</name>
</gene>
<dbReference type="EMBL" id="JAATLI010000015">
    <property type="protein sequence ID" value="NJC20087.1"/>
    <property type="molecule type" value="Genomic_DNA"/>
</dbReference>
<comment type="caution">
    <text evidence="1">The sequence shown here is derived from an EMBL/GenBank/DDBJ whole genome shotgun (WGS) entry which is preliminary data.</text>
</comment>
<protein>
    <submittedName>
        <fullName evidence="1">Uncharacterized protein</fullName>
    </submittedName>
</protein>
<accession>A0A7X5YI70</accession>
<dbReference type="AlphaFoldDB" id="A0A7X5YI70"/>
<dbReference type="Proteomes" id="UP000576368">
    <property type="component" value="Unassembled WGS sequence"/>
</dbReference>
<evidence type="ECO:0000313" key="2">
    <source>
        <dbReference type="Proteomes" id="UP000576368"/>
    </source>
</evidence>